<organism evidence="1 2">
    <name type="scientific">Streptomyces viridochromogenes</name>
    <dbReference type="NCBI Taxonomy" id="1938"/>
    <lineage>
        <taxon>Bacteria</taxon>
        <taxon>Bacillati</taxon>
        <taxon>Actinomycetota</taxon>
        <taxon>Actinomycetes</taxon>
        <taxon>Kitasatosporales</taxon>
        <taxon>Streptomycetaceae</taxon>
        <taxon>Streptomyces</taxon>
    </lineage>
</organism>
<dbReference type="Proteomes" id="UP000037432">
    <property type="component" value="Unassembled WGS sequence"/>
</dbReference>
<evidence type="ECO:0000313" key="1">
    <source>
        <dbReference type="EMBL" id="KMS71612.1"/>
    </source>
</evidence>
<name>A0A0J7Z7Z5_STRVR</name>
<protein>
    <submittedName>
        <fullName evidence="1">Uncharacterized protein</fullName>
    </submittedName>
</protein>
<reference evidence="1 2" key="1">
    <citation type="submission" date="2015-06" db="EMBL/GenBank/DDBJ databases">
        <authorList>
            <person name="Ju K.-S."/>
            <person name="Doroghazi J.R."/>
            <person name="Metcalf W.W."/>
        </authorList>
    </citation>
    <scope>NUCLEOTIDE SEQUENCE [LARGE SCALE GENOMIC DNA]</scope>
    <source>
        <strain evidence="1 2">NRRL 3414</strain>
    </source>
</reference>
<dbReference type="EMBL" id="LFNT01000034">
    <property type="protein sequence ID" value="KMS71612.1"/>
    <property type="molecule type" value="Genomic_DNA"/>
</dbReference>
<proteinExistence type="predicted"/>
<dbReference type="AlphaFoldDB" id="A0A0J7Z7Z5"/>
<accession>A0A0J7Z7Z5</accession>
<evidence type="ECO:0000313" key="2">
    <source>
        <dbReference type="Proteomes" id="UP000037432"/>
    </source>
</evidence>
<sequence length="232" mass="24817">MYGLAQGASSHDSSQNPLQGWIRDLIADRLSEQGLQSAADGRVDDLCLVGAVEGQSQGTNGAGIQAGPDDLGCVVACGPQQDRLAPPWVIDASRQDRRISTGGAELSSCQVLLQRQVCKTVEAVFAFDQQAALSRLFEKHFGGDVAGHFLQRLVNRFGRVAHRPVTYLGLHHDQGEMLDDVLLVLTVQAGGVRKTAGFVASVQQHVTHLGVEFRAASGQLPAVAMDVRDHCQ</sequence>
<gene>
    <name evidence="1" type="ORF">ACM01_26480</name>
</gene>
<comment type="caution">
    <text evidence="1">The sequence shown here is derived from an EMBL/GenBank/DDBJ whole genome shotgun (WGS) entry which is preliminary data.</text>
</comment>